<keyword evidence="3" id="KW-1185">Reference proteome</keyword>
<name>A0A9W8M9G3_9AGAR</name>
<reference evidence="1" key="1">
    <citation type="submission" date="2022-06" db="EMBL/GenBank/DDBJ databases">
        <title>Genome Sequence of Candolleomyces eurysporus.</title>
        <authorList>
            <person name="Buettner E."/>
        </authorList>
    </citation>
    <scope>NUCLEOTIDE SEQUENCE</scope>
    <source>
        <strain evidence="1">VTCC 930004</strain>
    </source>
</reference>
<feature type="non-terminal residue" evidence="1">
    <location>
        <position position="1"/>
    </location>
</feature>
<sequence>MSSNDLPEGLALCCRYAAYAQSLLQDRTRKAVGVKPEPRISLSIKGELETLVGRLLDGWLNKVRLPYSFEDILDTVKAPSKGAKDELLRQKFKGPFELRPDGGRQIVDRPTIFVD</sequence>
<gene>
    <name evidence="2" type="ORF">H1R20_g1516</name>
    <name evidence="1" type="ORF">H1R20_g16207</name>
</gene>
<dbReference type="AlphaFoldDB" id="A0A9W8M9G3"/>
<dbReference type="OrthoDB" id="3200752at2759"/>
<comment type="caution">
    <text evidence="1">The sequence shown here is derived from an EMBL/GenBank/DDBJ whole genome shotgun (WGS) entry which is preliminary data.</text>
</comment>
<dbReference type="EMBL" id="JANBPK010001729">
    <property type="protein sequence ID" value="KAJ2920888.1"/>
    <property type="molecule type" value="Genomic_DNA"/>
</dbReference>
<proteinExistence type="predicted"/>
<dbReference type="EMBL" id="JANBPK010000464">
    <property type="protein sequence ID" value="KAJ2935578.1"/>
    <property type="molecule type" value="Genomic_DNA"/>
</dbReference>
<evidence type="ECO:0000313" key="2">
    <source>
        <dbReference type="EMBL" id="KAJ2935578.1"/>
    </source>
</evidence>
<organism evidence="1 3">
    <name type="scientific">Candolleomyces eurysporus</name>
    <dbReference type="NCBI Taxonomy" id="2828524"/>
    <lineage>
        <taxon>Eukaryota</taxon>
        <taxon>Fungi</taxon>
        <taxon>Dikarya</taxon>
        <taxon>Basidiomycota</taxon>
        <taxon>Agaricomycotina</taxon>
        <taxon>Agaricomycetes</taxon>
        <taxon>Agaricomycetidae</taxon>
        <taxon>Agaricales</taxon>
        <taxon>Agaricineae</taxon>
        <taxon>Psathyrellaceae</taxon>
        <taxon>Candolleomyces</taxon>
    </lineage>
</organism>
<accession>A0A9W8M9G3</accession>
<protein>
    <submittedName>
        <fullName evidence="1">Uncharacterized protein</fullName>
    </submittedName>
</protein>
<dbReference type="Proteomes" id="UP001140091">
    <property type="component" value="Unassembled WGS sequence"/>
</dbReference>
<evidence type="ECO:0000313" key="1">
    <source>
        <dbReference type="EMBL" id="KAJ2920888.1"/>
    </source>
</evidence>
<evidence type="ECO:0000313" key="3">
    <source>
        <dbReference type="Proteomes" id="UP001140091"/>
    </source>
</evidence>